<comment type="caution">
    <text evidence="5">The sequence shown here is derived from an EMBL/GenBank/DDBJ whole genome shotgun (WGS) entry which is preliminary data.</text>
</comment>
<proteinExistence type="inferred from homology"/>
<evidence type="ECO:0000313" key="5">
    <source>
        <dbReference type="EMBL" id="VIO65228.1"/>
    </source>
</evidence>
<dbReference type="InterPro" id="IPR016161">
    <property type="entry name" value="Ald_DH/histidinol_DH"/>
</dbReference>
<evidence type="ECO:0000256" key="1">
    <source>
        <dbReference type="ARBA" id="ARBA00009986"/>
    </source>
</evidence>
<dbReference type="SUPFAM" id="SSF53720">
    <property type="entry name" value="ALDH-like"/>
    <property type="match status" value="1"/>
</dbReference>
<keyword evidence="6" id="KW-1185">Reference proteome</keyword>
<dbReference type="PANTHER" id="PTHR43217:SF1">
    <property type="entry name" value="SUCCINATE SEMIALDEHYDE DEHYDROGENASE [NAD(P)+] SAD"/>
    <property type="match status" value="1"/>
</dbReference>
<dbReference type="Gene3D" id="3.40.309.10">
    <property type="entry name" value="Aldehyde Dehydrogenase, Chain A, domain 2"/>
    <property type="match status" value="1"/>
</dbReference>
<feature type="domain" description="Aldehyde dehydrogenase" evidence="4">
    <location>
        <begin position="15"/>
        <end position="472"/>
    </location>
</feature>
<evidence type="ECO:0000256" key="3">
    <source>
        <dbReference type="ARBA" id="ARBA00023002"/>
    </source>
</evidence>
<dbReference type="CDD" id="cd07100">
    <property type="entry name" value="ALDH_SSADH1_GabD1"/>
    <property type="match status" value="1"/>
</dbReference>
<dbReference type="PANTHER" id="PTHR43217">
    <property type="entry name" value="SUCCINATE SEMIALDEHYDE DEHYDROGENASE [NAD(P)+] SAD"/>
    <property type="match status" value="1"/>
</dbReference>
<dbReference type="EMBL" id="CAADFC020000004">
    <property type="protein sequence ID" value="VIO65228.1"/>
    <property type="molecule type" value="Genomic_DNA"/>
</dbReference>
<dbReference type="RefSeq" id="WP_139857131.1">
    <property type="nucleotide sequence ID" value="NZ_CAADFC020000004.1"/>
</dbReference>
<dbReference type="InterPro" id="IPR047110">
    <property type="entry name" value="GABD/Sad-like"/>
</dbReference>
<organism evidence="5 6">
    <name type="scientific">Bradyrhizobium ivorense</name>
    <dbReference type="NCBI Taxonomy" id="2511166"/>
    <lineage>
        <taxon>Bacteria</taxon>
        <taxon>Pseudomonadati</taxon>
        <taxon>Pseudomonadota</taxon>
        <taxon>Alphaproteobacteria</taxon>
        <taxon>Hyphomicrobiales</taxon>
        <taxon>Nitrobacteraceae</taxon>
        <taxon>Bradyrhizobium</taxon>
    </lineage>
</organism>
<gene>
    <name evidence="5" type="primary">gabD1</name>
    <name evidence="5" type="ORF">CI1B_03250</name>
</gene>
<evidence type="ECO:0000259" key="4">
    <source>
        <dbReference type="Pfam" id="PF00171"/>
    </source>
</evidence>
<dbReference type="AlphaFoldDB" id="A0A508SVW3"/>
<name>A0A508SVW3_9BRAD</name>
<evidence type="ECO:0000313" key="6">
    <source>
        <dbReference type="Proteomes" id="UP000328092"/>
    </source>
</evidence>
<dbReference type="Pfam" id="PF00171">
    <property type="entry name" value="Aldedh"/>
    <property type="match status" value="1"/>
</dbReference>
<dbReference type="InterPro" id="IPR015590">
    <property type="entry name" value="Aldehyde_DH_dom"/>
</dbReference>
<protein>
    <submittedName>
        <fullName evidence="5">Succinate-semialdehyde dehydrogenase [NADP(+)] 1</fullName>
        <ecNumber evidence="5">1.2.1.79</ecNumber>
    </submittedName>
</protein>
<keyword evidence="3 5" id="KW-0560">Oxidoreductase</keyword>
<dbReference type="Gene3D" id="3.40.605.10">
    <property type="entry name" value="Aldehyde Dehydrogenase, Chain A, domain 1"/>
    <property type="match status" value="1"/>
</dbReference>
<dbReference type="GO" id="GO:0004030">
    <property type="term" value="F:aldehyde dehydrogenase [NAD(P)+] activity"/>
    <property type="evidence" value="ECO:0007669"/>
    <property type="project" value="InterPro"/>
</dbReference>
<dbReference type="InterPro" id="IPR044148">
    <property type="entry name" value="ALDH_GabD1-like"/>
</dbReference>
<keyword evidence="2" id="KW-0521">NADP</keyword>
<dbReference type="EC" id="1.2.1.79" evidence="5"/>
<sequence length="477" mass="50873">MAEAAALAVATPNLFQTVNPATGEKGAAYQGHSVDQALSIAADVHRAQSAWRRTGFKERAPLMKNAAKVIRDNCLRYAKLMTDEMGKPITDGLAELEKCASCCEYFAEMSDEFLKPIPLDVSVGYSGSGAPPKAFAAFNPLGVILAVMPWNFPFWQVIRFAAPHLMAGNGGVLKHASNVPGCALALEEIFRLAGFPFELFRTVLLSSKDLRPLIEDPHIAAVTLTGSVAAGKSVAAIAGAVMKKGVYELGGSDGYIVLEDADPVSAAKICVRGRMVNGGQSCIAAKRFVVVEGARQAFERALVEEMRRFEMGDPNDPKTVLGPMESVHSRDQIANQVRQSIENGAQVLLGGEAPKRAGAWFPATILTNVLPGQAAHDEELFGPVAAVISAKDEQDAIRIVNASEFGLGSAVITADTARGERIASEELDAGAAFVNQNVRSDPRLPFGGVKNSGYGREVSEFGIREFCNIKTVLIEEL</sequence>
<dbReference type="OrthoDB" id="9812625at2"/>
<reference evidence="5" key="1">
    <citation type="submission" date="2019-02" db="EMBL/GenBank/DDBJ databases">
        <authorList>
            <person name="Pothier F.J."/>
        </authorList>
    </citation>
    <scope>NUCLEOTIDE SEQUENCE</scope>
    <source>
        <strain evidence="5">CI-1B</strain>
    </source>
</reference>
<dbReference type="GO" id="GO:0036243">
    <property type="term" value="F:succinate-semialdehyde dehydrogenase (NADP+) activity"/>
    <property type="evidence" value="ECO:0007669"/>
    <property type="project" value="UniProtKB-EC"/>
</dbReference>
<dbReference type="InterPro" id="IPR016163">
    <property type="entry name" value="Ald_DH_C"/>
</dbReference>
<dbReference type="InterPro" id="IPR016162">
    <property type="entry name" value="Ald_DH_N"/>
</dbReference>
<dbReference type="GO" id="GO:0004777">
    <property type="term" value="F:succinate-semialdehyde dehydrogenase (NAD+) activity"/>
    <property type="evidence" value="ECO:0007669"/>
    <property type="project" value="TreeGrafter"/>
</dbReference>
<dbReference type="Proteomes" id="UP000328092">
    <property type="component" value="Unassembled WGS sequence"/>
</dbReference>
<accession>A0A508SVW3</accession>
<comment type="similarity">
    <text evidence="1">Belongs to the aldehyde dehydrogenase family.</text>
</comment>
<evidence type="ECO:0000256" key="2">
    <source>
        <dbReference type="ARBA" id="ARBA00022857"/>
    </source>
</evidence>